<feature type="transmembrane region" description="Helical" evidence="1">
    <location>
        <begin position="71"/>
        <end position="90"/>
    </location>
</feature>
<feature type="transmembrane region" description="Helical" evidence="1">
    <location>
        <begin position="6"/>
        <end position="21"/>
    </location>
</feature>
<reference evidence="2 5" key="2">
    <citation type="submission" date="2020-04" db="EMBL/GenBank/DDBJ databases">
        <title>Antimicrobial susceptibility and clonality of vaginal-derived multi-drug resistant Mobiluncus isolates in China.</title>
        <authorList>
            <person name="Zhang X."/>
        </authorList>
    </citation>
    <scope>NUCLEOTIDE SEQUENCE [LARGE SCALE GENOMIC DNA]</scope>
    <source>
        <strain evidence="2 5">7</strain>
    </source>
</reference>
<sequence length="125" mass="13706">MTLLITVIAAIIATAVWYAHAPQSQMRVGMLAWMYWGAAIMWFVDAIFEYVEDPKGYFTPQPVEMLNDTYLGLSVLALGGIIWIVTLLVTDPRGVVAKTMNALIETKLAKNTTSADQTPAAMPQA</sequence>
<dbReference type="OrthoDB" id="1770912at2"/>
<name>A0A2J9KMQ7_9ACTO</name>
<dbReference type="EMBL" id="UGGQ01000006">
    <property type="protein sequence ID" value="STO16556.1"/>
    <property type="molecule type" value="Genomic_DNA"/>
</dbReference>
<organism evidence="2 5">
    <name type="scientific">Mobiluncus mulieris</name>
    <dbReference type="NCBI Taxonomy" id="2052"/>
    <lineage>
        <taxon>Bacteria</taxon>
        <taxon>Bacillati</taxon>
        <taxon>Actinomycetota</taxon>
        <taxon>Actinomycetes</taxon>
        <taxon>Actinomycetales</taxon>
        <taxon>Actinomycetaceae</taxon>
        <taxon>Mobiluncus</taxon>
    </lineage>
</organism>
<accession>A0A2J9KMQ7</accession>
<feature type="transmembrane region" description="Helical" evidence="1">
    <location>
        <begin position="33"/>
        <end position="51"/>
    </location>
</feature>
<keyword evidence="1" id="KW-0472">Membrane</keyword>
<comment type="caution">
    <text evidence="2">The sequence shown here is derived from an EMBL/GenBank/DDBJ whole genome shotgun (WGS) entry which is preliminary data.</text>
</comment>
<evidence type="ECO:0000313" key="4">
    <source>
        <dbReference type="Proteomes" id="UP000255284"/>
    </source>
</evidence>
<dbReference type="RefSeq" id="WP_004013806.1">
    <property type="nucleotide sequence ID" value="NZ_CAMPNB010000030.1"/>
</dbReference>
<dbReference type="Proteomes" id="UP000255284">
    <property type="component" value="Unassembled WGS sequence"/>
</dbReference>
<evidence type="ECO:0000313" key="2">
    <source>
        <dbReference type="EMBL" id="NMW93091.1"/>
    </source>
</evidence>
<protein>
    <submittedName>
        <fullName evidence="2">Uncharacterized protein</fullName>
    </submittedName>
</protein>
<evidence type="ECO:0000313" key="3">
    <source>
        <dbReference type="EMBL" id="STO16556.1"/>
    </source>
</evidence>
<evidence type="ECO:0000256" key="1">
    <source>
        <dbReference type="SAM" id="Phobius"/>
    </source>
</evidence>
<dbReference type="AlphaFoldDB" id="A0A2J9KMQ7"/>
<dbReference type="EMBL" id="JABCUV010000004">
    <property type="protein sequence ID" value="NMW93091.1"/>
    <property type="molecule type" value="Genomic_DNA"/>
</dbReference>
<dbReference type="GeneID" id="61168803"/>
<gene>
    <name evidence="2" type="ORF">HHJ74_05185</name>
    <name evidence="3" type="ORF">NCTC11819_01125</name>
</gene>
<proteinExistence type="predicted"/>
<evidence type="ECO:0000313" key="5">
    <source>
        <dbReference type="Proteomes" id="UP000582487"/>
    </source>
</evidence>
<dbReference type="Proteomes" id="UP000582487">
    <property type="component" value="Unassembled WGS sequence"/>
</dbReference>
<keyword evidence="1" id="KW-0812">Transmembrane</keyword>
<keyword evidence="1" id="KW-1133">Transmembrane helix</keyword>
<reference evidence="3 4" key="1">
    <citation type="submission" date="2018-06" db="EMBL/GenBank/DDBJ databases">
        <authorList>
            <consortium name="Pathogen Informatics"/>
            <person name="Doyle S."/>
        </authorList>
    </citation>
    <scope>NUCLEOTIDE SEQUENCE [LARGE SCALE GENOMIC DNA]</scope>
    <source>
        <strain evidence="3 4">NCTC11819</strain>
    </source>
</reference>